<dbReference type="Gene3D" id="2.60.40.680">
    <property type="match status" value="1"/>
</dbReference>
<dbReference type="SUPFAM" id="SSF63446">
    <property type="entry name" value="Type I dockerin domain"/>
    <property type="match status" value="1"/>
</dbReference>
<dbReference type="SUPFAM" id="SSF48208">
    <property type="entry name" value="Six-hairpin glycosidases"/>
    <property type="match status" value="1"/>
</dbReference>
<evidence type="ECO:0008006" key="6">
    <source>
        <dbReference type="Google" id="ProtNLM"/>
    </source>
</evidence>
<dbReference type="InterPro" id="IPR049053">
    <property type="entry name" value="AFCA-like_C"/>
</dbReference>
<dbReference type="Pfam" id="PF02368">
    <property type="entry name" value="Big_2"/>
    <property type="match status" value="1"/>
</dbReference>
<dbReference type="SMART" id="SM00635">
    <property type="entry name" value="BID_2"/>
    <property type="match status" value="1"/>
</dbReference>
<dbReference type="PROSITE" id="PS51766">
    <property type="entry name" value="DOCKERIN"/>
    <property type="match status" value="1"/>
</dbReference>
<dbReference type="Gene3D" id="2.60.120.260">
    <property type="entry name" value="Galactose-binding domain-like"/>
    <property type="match status" value="2"/>
</dbReference>
<name>A0ABN8G269_9BACL</name>
<dbReference type="Gene3D" id="2.70.98.50">
    <property type="entry name" value="putative glycoside hydrolase family protein from bacillus halodurans"/>
    <property type="match status" value="1"/>
</dbReference>
<dbReference type="Proteomes" id="UP000838821">
    <property type="component" value="Unassembled WGS sequence"/>
</dbReference>
<dbReference type="InterPro" id="IPR008979">
    <property type="entry name" value="Galactose-bd-like_sf"/>
</dbReference>
<evidence type="ECO:0000313" key="5">
    <source>
        <dbReference type="Proteomes" id="UP000838821"/>
    </source>
</evidence>
<dbReference type="InterPro" id="IPR036439">
    <property type="entry name" value="Dockerin_dom_sf"/>
</dbReference>
<dbReference type="InterPro" id="IPR003343">
    <property type="entry name" value="Big_2"/>
</dbReference>
<evidence type="ECO:0000313" key="4">
    <source>
        <dbReference type="EMBL" id="CAH1192956.1"/>
    </source>
</evidence>
<dbReference type="PANTHER" id="PTHR31084:SF19">
    <property type="entry name" value="GLYCOSYL HYDROLASE FAMILY 95 N-TERMINAL DOMAIN-CONTAINING PROTEIN"/>
    <property type="match status" value="1"/>
</dbReference>
<dbReference type="Gene3D" id="1.10.1330.10">
    <property type="entry name" value="Dockerin domain"/>
    <property type="match status" value="1"/>
</dbReference>
<dbReference type="PROSITE" id="PS50022">
    <property type="entry name" value="FA58C_3"/>
    <property type="match status" value="1"/>
</dbReference>
<feature type="domain" description="Dockerin" evidence="3">
    <location>
        <begin position="1318"/>
        <end position="1380"/>
    </location>
</feature>
<dbReference type="InterPro" id="IPR008965">
    <property type="entry name" value="CBM2/CBM3_carb-bd_dom_sf"/>
</dbReference>
<dbReference type="InterPro" id="IPR008964">
    <property type="entry name" value="Invasin/intimin_cell_adhesion"/>
</dbReference>
<dbReference type="Pfam" id="PF00963">
    <property type="entry name" value="Cohesin"/>
    <property type="match status" value="1"/>
</dbReference>
<dbReference type="SUPFAM" id="SSF49785">
    <property type="entry name" value="Galactose-binding domain-like"/>
    <property type="match status" value="1"/>
</dbReference>
<sequence length="1380" mass="148784">MFAKKRVKKVPIIVSALTMLFSVLTGFPAESKAATITLTGSAAAPAHKLSLWYQQPASNWESQALPIGNGYMGGMVFGGVDQEHIQFNEKTLWTGGPDASDSYSYGNTDGAASHLASVRSKLDAGNISGAGSEANTYLTGNSTGFGAYQNFGDMYFDFALPGASTVSNYRRELDLQDGIARVSYTYNGVDYLREYFVSYPDKVMVMRLSASQNGQISLDVRPTSAQGGTVTASGDTITIRGNVSNNQMLYESQVKVTNEGGTITPANGKISVSGANALTVVMAAGTDYANSYPTYKGTDPHNQVTSVINSASIKSYSTLRSNHMNDYQALFNRVSLNLGESIPQIPTDQLLTSYRTTRDKALEVLFYQYGRYMLISSSRSGSLPANLQGVWNNSNTPPWESDYHFNVNIQMNYWPAEVANLDETMVPLIDYVESLMAPGRVSAEKHFGVTGGGWTVNTMNNPFGFTAPGWDFYWGWAPSANAFITNNVWEYYKFSGDTAKLNRIYPVLKEASQFWTKYLVTDTDGTLVSNPCYSPEQGDISKGCAFDQQLAWDLFTNTIEASEKLNIDSAFRSDLITKRNLLSPIKVGSYGQIQEWKQDIDDPNNTHRHVSQLVGLYPGKQINMNTQQWFDAAKVTLMHRGDGGTGWSKANKINLWARLLDGTHAHTILRGQLTGSTLSNLFDTHPPFQIDGNFGATSGMSEMLLQSHLDNIHILPALPSAWPAGSYSGLKARNGFEVGVTWAQSRATGIQIKSLTGNKAVLYYPNIDGAVIEDQNGASVTYTALNSDQIEFNTGAGSTYTVSSIPPAPPSSTTMKVDDRDTSVTYNGTWSTYDDASDYSGTEKYSGNTGDYAELTFTGTSVKLISMKQQNMGIVDVYLDGDLDQGSIDLYAPSTSKQVVAYAKTGLSNSSHTIKVVNKGTKNPSSIGTISAIDAFEYASEAPPVTNVTIPQWQMTASATSEELENENNPASMVLDGDPDTIWHTKWDLSDPLPESITLNLGGTYDVNKIKVLPRQGGGSNGMITAYNVYASTDGIQYTKVVSGTWAKDTTEKTAEFPAKRASFIKLEATAGQGGWASAAEMNVYRVTEVPVTGVQLDKVQVSLKEGQSAELVATLLPENATNKNVTWASSNDTVAKVEVKDGKAVVSALKEGAADITVTTVSGNYTAVSKITVQKGDDTQLALTTLSAAGTVQTGQEFNVQLGLGSVTQSVYAQDMKMDYDSTVFEFVSAHSLRDDIQLVETRKDTPGKLRFILASLGDGKAVTGDAGILELKFKAKAATQPATGTINVTDATLGDAQGAELKAQASSVNVSITTLPLGIPGDVNHDNRVSIGDLAIIAANYGKTSSSQDWEQIKQADVTGDGEIDIDDLALVARKIIE</sequence>
<dbReference type="InterPro" id="IPR027414">
    <property type="entry name" value="GH95_N_dom"/>
</dbReference>
<dbReference type="InterPro" id="IPR012341">
    <property type="entry name" value="6hp_glycosidase-like_sf"/>
</dbReference>
<dbReference type="SUPFAM" id="SSF49384">
    <property type="entry name" value="Carbohydrate-binding domain"/>
    <property type="match status" value="1"/>
</dbReference>
<feature type="signal peptide" evidence="1">
    <location>
        <begin position="1"/>
        <end position="26"/>
    </location>
</feature>
<dbReference type="PANTHER" id="PTHR31084">
    <property type="entry name" value="ALPHA-L-FUCOSIDASE 2"/>
    <property type="match status" value="1"/>
</dbReference>
<dbReference type="SUPFAM" id="SSF49373">
    <property type="entry name" value="Invasin/intimin cell-adhesion fragments"/>
    <property type="match status" value="1"/>
</dbReference>
<dbReference type="Pfam" id="PF00404">
    <property type="entry name" value="Dockerin_1"/>
    <property type="match status" value="1"/>
</dbReference>
<evidence type="ECO:0000259" key="3">
    <source>
        <dbReference type="PROSITE" id="PS51766"/>
    </source>
</evidence>
<evidence type="ECO:0000256" key="1">
    <source>
        <dbReference type="SAM" id="SignalP"/>
    </source>
</evidence>
<dbReference type="InterPro" id="IPR016134">
    <property type="entry name" value="Dockerin_dom"/>
</dbReference>
<dbReference type="InterPro" id="IPR002105">
    <property type="entry name" value="Dockerin_1_rpt"/>
</dbReference>
<dbReference type="EMBL" id="CAKMMW010000001">
    <property type="protein sequence ID" value="CAH1192956.1"/>
    <property type="molecule type" value="Genomic_DNA"/>
</dbReference>
<reference evidence="4" key="1">
    <citation type="submission" date="2022-01" db="EMBL/GenBank/DDBJ databases">
        <authorList>
            <person name="Criscuolo A."/>
        </authorList>
    </citation>
    <scope>NUCLEOTIDE SEQUENCE</scope>
    <source>
        <strain evidence="4">CIP111891</strain>
    </source>
</reference>
<feature type="chain" id="PRO_5045706202" description="Dockerin domain-containing protein" evidence="1">
    <location>
        <begin position="27"/>
        <end position="1380"/>
    </location>
</feature>
<accession>A0ABN8G269</accession>
<dbReference type="InterPro" id="IPR013780">
    <property type="entry name" value="Glyco_hydro_b"/>
</dbReference>
<dbReference type="Pfam" id="PF14498">
    <property type="entry name" value="Glyco_hyd_65N_2"/>
    <property type="match status" value="1"/>
</dbReference>
<keyword evidence="1" id="KW-0732">Signal</keyword>
<dbReference type="Pfam" id="PF22124">
    <property type="entry name" value="Glyco_hydro_95_cat"/>
    <property type="match status" value="1"/>
</dbReference>
<organism evidence="4 5">
    <name type="scientific">Paenibacillus allorhizoplanae</name>
    <dbReference type="NCBI Taxonomy" id="2905648"/>
    <lineage>
        <taxon>Bacteria</taxon>
        <taxon>Bacillati</taxon>
        <taxon>Bacillota</taxon>
        <taxon>Bacilli</taxon>
        <taxon>Bacillales</taxon>
        <taxon>Paenibacillaceae</taxon>
        <taxon>Paenibacillus</taxon>
    </lineage>
</organism>
<dbReference type="RefSeq" id="WP_236284302.1">
    <property type="nucleotide sequence ID" value="NZ_CAKMMW010000001.1"/>
</dbReference>
<dbReference type="Gene3D" id="1.50.10.10">
    <property type="match status" value="1"/>
</dbReference>
<dbReference type="Gene3D" id="2.60.40.1080">
    <property type="match status" value="1"/>
</dbReference>
<dbReference type="CDD" id="cd14254">
    <property type="entry name" value="Dockerin_II"/>
    <property type="match status" value="1"/>
</dbReference>
<dbReference type="InterPro" id="IPR000421">
    <property type="entry name" value="FA58C"/>
</dbReference>
<dbReference type="InterPro" id="IPR002102">
    <property type="entry name" value="Cohesin_dom"/>
</dbReference>
<proteinExistence type="predicted"/>
<dbReference type="Pfam" id="PF21307">
    <property type="entry name" value="Glyco_hydro_95_C"/>
    <property type="match status" value="1"/>
</dbReference>
<evidence type="ECO:0000259" key="2">
    <source>
        <dbReference type="PROSITE" id="PS50022"/>
    </source>
</evidence>
<dbReference type="InterPro" id="IPR054363">
    <property type="entry name" value="GH95_cat"/>
</dbReference>
<comment type="caution">
    <text evidence="4">The sequence shown here is derived from an EMBL/GenBank/DDBJ whole genome shotgun (WGS) entry which is preliminary data.</text>
</comment>
<dbReference type="Gene3D" id="2.60.40.1180">
    <property type="entry name" value="Golgi alpha-mannosidase II"/>
    <property type="match status" value="1"/>
</dbReference>
<keyword evidence="5" id="KW-1185">Reference proteome</keyword>
<dbReference type="InterPro" id="IPR008928">
    <property type="entry name" value="6-hairpin_glycosidase_sf"/>
</dbReference>
<feature type="domain" description="F5/8 type C" evidence="2">
    <location>
        <begin position="938"/>
        <end position="1087"/>
    </location>
</feature>
<protein>
    <recommendedName>
        <fullName evidence="6">Dockerin domain-containing protein</fullName>
    </recommendedName>
</protein>
<gene>
    <name evidence="4" type="ORF">PAECIP111891_00466</name>
</gene>
<dbReference type="CDD" id="cd08547">
    <property type="entry name" value="Type_II_cohesin"/>
    <property type="match status" value="1"/>
</dbReference>
<dbReference type="Pfam" id="PF00754">
    <property type="entry name" value="F5_F8_type_C"/>
    <property type="match status" value="1"/>
</dbReference>